<dbReference type="EC" id="1.1.3.-" evidence="7"/>
<comment type="cofactor">
    <cofactor evidence="1">
        <name>FAD</name>
        <dbReference type="ChEBI" id="CHEBI:57692"/>
    </cofactor>
</comment>
<evidence type="ECO:0000256" key="3">
    <source>
        <dbReference type="ARBA" id="ARBA00022827"/>
    </source>
</evidence>
<keyword evidence="4 7" id="KW-0560">Oxidoreductase</keyword>
<evidence type="ECO:0000256" key="2">
    <source>
        <dbReference type="ARBA" id="ARBA00022630"/>
    </source>
</evidence>
<reference evidence="7 8" key="1">
    <citation type="submission" date="2020-08" db="EMBL/GenBank/DDBJ databases">
        <title>Genomic Encyclopedia of Type Strains, Phase IV (KMG-IV): sequencing the most valuable type-strain genomes for metagenomic binning, comparative biology and taxonomic classification.</title>
        <authorList>
            <person name="Goeker M."/>
        </authorList>
    </citation>
    <scope>NUCLEOTIDE SEQUENCE [LARGE SCALE GENOMIC DNA]</scope>
    <source>
        <strain evidence="7 8">DSM 22368</strain>
    </source>
</reference>
<dbReference type="FunCoup" id="A0A7X0JQC6">
    <property type="interactions" value="488"/>
</dbReference>
<keyword evidence="2" id="KW-0285">Flavoprotein</keyword>
<sequence>MPDYDAIIIGAGIIGAATASRLQELKPSWRIALIEKESDCAQHQTGRNSGVIHAGVYYAPGSLKAKLCVEGNRRTKAFCREHNIAFDECGKLLVACHQKELEGLAQLKVRAEQNGLDVDVLDGQQLAQREPNIRGLGALFVPASGIVDYAEICRSLLSQFRERGGQIFYGCEVHKLIEKEGEVCVFYNDANDSEGHISCQQLIACSGIQADKLVQSLGLDLSFRMMPFRGEYFQLSARHNQIIRHLIYPVPDPSMPFLGVHLTRMIDGSVTVGPNAVLAFGREAYRKTQLSLPDLLAMASYSGSYRLLGRFWKAGLGELRDSMFKGAYLKRVQNYCPSLTKADLQPYRAGIRAQAVDHEGNMIDDFLFARSQHSLVVCNAPSPAATSALPIADHILKALNLHPD</sequence>
<evidence type="ECO:0000256" key="1">
    <source>
        <dbReference type="ARBA" id="ARBA00001974"/>
    </source>
</evidence>
<keyword evidence="3" id="KW-0274">FAD</keyword>
<dbReference type="PANTHER" id="PTHR43104">
    <property type="entry name" value="L-2-HYDROXYGLUTARATE DEHYDROGENASE, MITOCHONDRIAL"/>
    <property type="match status" value="1"/>
</dbReference>
<dbReference type="GO" id="GO:0047545">
    <property type="term" value="F:(S)-2-hydroxyglutarate dehydrogenase activity"/>
    <property type="evidence" value="ECO:0007669"/>
    <property type="project" value="TreeGrafter"/>
</dbReference>
<gene>
    <name evidence="7" type="ORF">HNR48_000637</name>
</gene>
<organism evidence="7 8">
    <name type="scientific">Pseudoteredinibacter isoporae</name>
    <dbReference type="NCBI Taxonomy" id="570281"/>
    <lineage>
        <taxon>Bacteria</taxon>
        <taxon>Pseudomonadati</taxon>
        <taxon>Pseudomonadota</taxon>
        <taxon>Gammaproteobacteria</taxon>
        <taxon>Cellvibrionales</taxon>
        <taxon>Cellvibrionaceae</taxon>
        <taxon>Pseudoteredinibacter</taxon>
    </lineage>
</organism>
<dbReference type="RefSeq" id="WP_166851485.1">
    <property type="nucleotide sequence ID" value="NZ_JAAONY010000001.1"/>
</dbReference>
<keyword evidence="8" id="KW-1185">Reference proteome</keyword>
<dbReference type="GO" id="GO:0005737">
    <property type="term" value="C:cytoplasm"/>
    <property type="evidence" value="ECO:0007669"/>
    <property type="project" value="TreeGrafter"/>
</dbReference>
<dbReference type="EMBL" id="JACHHT010000001">
    <property type="protein sequence ID" value="MBB6520359.1"/>
    <property type="molecule type" value="Genomic_DNA"/>
</dbReference>
<evidence type="ECO:0000256" key="4">
    <source>
        <dbReference type="ARBA" id="ARBA00023002"/>
    </source>
</evidence>
<dbReference type="Gene3D" id="3.50.50.60">
    <property type="entry name" value="FAD/NAD(P)-binding domain"/>
    <property type="match status" value="1"/>
</dbReference>
<evidence type="ECO:0000256" key="5">
    <source>
        <dbReference type="ARBA" id="ARBA00037941"/>
    </source>
</evidence>
<dbReference type="AlphaFoldDB" id="A0A7X0JQC6"/>
<proteinExistence type="inferred from homology"/>
<evidence type="ECO:0000313" key="7">
    <source>
        <dbReference type="EMBL" id="MBB6520359.1"/>
    </source>
</evidence>
<comment type="similarity">
    <text evidence="5">Belongs to the L2HGDH family.</text>
</comment>
<comment type="caution">
    <text evidence="7">The sequence shown here is derived from an EMBL/GenBank/DDBJ whole genome shotgun (WGS) entry which is preliminary data.</text>
</comment>
<accession>A0A7X0JQC6</accession>
<dbReference type="Pfam" id="PF01266">
    <property type="entry name" value="DAO"/>
    <property type="match status" value="1"/>
</dbReference>
<dbReference type="InParanoid" id="A0A7X0JQC6"/>
<name>A0A7X0JQC6_9GAMM</name>
<dbReference type="InterPro" id="IPR036188">
    <property type="entry name" value="FAD/NAD-bd_sf"/>
</dbReference>
<dbReference type="Proteomes" id="UP000528457">
    <property type="component" value="Unassembled WGS sequence"/>
</dbReference>
<dbReference type="Gene3D" id="3.30.9.10">
    <property type="entry name" value="D-Amino Acid Oxidase, subunit A, domain 2"/>
    <property type="match status" value="1"/>
</dbReference>
<dbReference type="NCBIfam" id="NF008726">
    <property type="entry name" value="PRK11728.1"/>
    <property type="match status" value="1"/>
</dbReference>
<dbReference type="PANTHER" id="PTHR43104:SF2">
    <property type="entry name" value="L-2-HYDROXYGLUTARATE DEHYDROGENASE, MITOCHONDRIAL"/>
    <property type="match status" value="1"/>
</dbReference>
<feature type="domain" description="FAD dependent oxidoreductase" evidence="6">
    <location>
        <begin position="5"/>
        <end position="395"/>
    </location>
</feature>
<evidence type="ECO:0000313" key="8">
    <source>
        <dbReference type="Proteomes" id="UP000528457"/>
    </source>
</evidence>
<evidence type="ECO:0000259" key="6">
    <source>
        <dbReference type="Pfam" id="PF01266"/>
    </source>
</evidence>
<protein>
    <submittedName>
        <fullName evidence="7">L-2-hydroxyglutarate oxidase</fullName>
        <ecNumber evidence="7">1.1.3.-</ecNumber>
    </submittedName>
</protein>
<dbReference type="InterPro" id="IPR006076">
    <property type="entry name" value="FAD-dep_OxRdtase"/>
</dbReference>
<dbReference type="SUPFAM" id="SSF51905">
    <property type="entry name" value="FAD/NAD(P)-binding domain"/>
    <property type="match status" value="1"/>
</dbReference>